<keyword evidence="2" id="KW-1185">Reference proteome</keyword>
<dbReference type="Proteomes" id="UP001474181">
    <property type="component" value="Unassembled WGS sequence"/>
</dbReference>
<dbReference type="EMBL" id="JBEPEK010000443">
    <property type="protein sequence ID" value="MER7185475.1"/>
    <property type="molecule type" value="Genomic_DNA"/>
</dbReference>
<dbReference type="Pfam" id="PF15594">
    <property type="entry name" value="Imm50"/>
    <property type="match status" value="1"/>
</dbReference>
<dbReference type="InterPro" id="IPR028957">
    <property type="entry name" value="Imm50"/>
</dbReference>
<organism evidence="1 2">
    <name type="scientific">Streptomyces hyaluromycini</name>
    <dbReference type="NCBI Taxonomy" id="1377993"/>
    <lineage>
        <taxon>Bacteria</taxon>
        <taxon>Bacillati</taxon>
        <taxon>Actinomycetota</taxon>
        <taxon>Actinomycetes</taxon>
        <taxon>Kitasatosporales</taxon>
        <taxon>Streptomycetaceae</taxon>
        <taxon>Streptomyces</taxon>
    </lineage>
</organism>
<proteinExistence type="predicted"/>
<protein>
    <submittedName>
        <fullName evidence="1">Imm50 family immunity protein</fullName>
    </submittedName>
</protein>
<comment type="caution">
    <text evidence="1">The sequence shown here is derived from an EMBL/GenBank/DDBJ whole genome shotgun (WGS) entry which is preliminary data.</text>
</comment>
<name>A0ABV1X949_9ACTN</name>
<accession>A0ABV1X949</accession>
<sequence length="260" mass="28783">MIGVFGPWRTGLPDPGVGLVQRAGRALRTREQDPLRFTWKVPRAGAMQPDRGRAVPSQLKCSSLISGCRLGRGSVGLAGHEAPRAEDPPLSAGAWPELLVRSERFTALFTELPPLEHLVLRSVHLSPYGAAVTLRVEFPRFPDLAPPDWTEAGCDRFEAQIEFIAVGEDLRMRGVPKSTLVDVGFGPHAQSLERRVRVAVSGLAFSLDFTAHAVKVGRLNAYRSGDEDPYTARRWFESPLDQRLHRVLPPTTAKVFYERT</sequence>
<evidence type="ECO:0000313" key="1">
    <source>
        <dbReference type="EMBL" id="MER7185475.1"/>
    </source>
</evidence>
<reference evidence="1 2" key="1">
    <citation type="submission" date="2024-06" db="EMBL/GenBank/DDBJ databases">
        <title>The Natural Products Discovery Center: Release of the First 8490 Sequenced Strains for Exploring Actinobacteria Biosynthetic Diversity.</title>
        <authorList>
            <person name="Kalkreuter E."/>
            <person name="Kautsar S.A."/>
            <person name="Yang D."/>
            <person name="Bader C.D."/>
            <person name="Teijaro C.N."/>
            <person name="Fluegel L."/>
            <person name="Davis C.M."/>
            <person name="Simpson J.R."/>
            <person name="Lauterbach L."/>
            <person name="Steele A.D."/>
            <person name="Gui C."/>
            <person name="Meng S."/>
            <person name="Li G."/>
            <person name="Viehrig K."/>
            <person name="Ye F."/>
            <person name="Su P."/>
            <person name="Kiefer A.F."/>
            <person name="Nichols A."/>
            <person name="Cepeda A.J."/>
            <person name="Yan W."/>
            <person name="Fan B."/>
            <person name="Jiang Y."/>
            <person name="Adhikari A."/>
            <person name="Zheng C.-J."/>
            <person name="Schuster L."/>
            <person name="Cowan T.M."/>
            <person name="Smanski M.J."/>
            <person name="Chevrette M.G."/>
            <person name="De Carvalho L.P.S."/>
            <person name="Shen B."/>
        </authorList>
    </citation>
    <scope>NUCLEOTIDE SEQUENCE [LARGE SCALE GENOMIC DNA]</scope>
    <source>
        <strain evidence="1 2">NPDC000234</strain>
    </source>
</reference>
<evidence type="ECO:0000313" key="2">
    <source>
        <dbReference type="Proteomes" id="UP001474181"/>
    </source>
</evidence>
<dbReference type="RefSeq" id="WP_350788404.1">
    <property type="nucleotide sequence ID" value="NZ_JBEPEK010000443.1"/>
</dbReference>
<gene>
    <name evidence="1" type="ORF">ABT404_39460</name>
</gene>